<dbReference type="EMBL" id="MASU01000020">
    <property type="protein sequence ID" value="PXY18531.1"/>
    <property type="molecule type" value="Genomic_DNA"/>
</dbReference>
<evidence type="ECO:0000313" key="1">
    <source>
        <dbReference type="EMBL" id="PXY18531.1"/>
    </source>
</evidence>
<protein>
    <recommendedName>
        <fullName evidence="3">Cysteine dioxygenase</fullName>
    </recommendedName>
</protein>
<proteinExistence type="predicted"/>
<dbReference type="RefSeq" id="WP_110343533.1">
    <property type="nucleotide sequence ID" value="NZ_JBHVKT010000013.1"/>
</dbReference>
<sequence length="186" mass="20310">MTRTATYDLGAFIADVGLIVAEGADESRTTEQVADRLRELLASGLQLSEAVVRPREDRYVMRPLYVHPDAGFSIACAVWNVGQRTPVHGHETWGVVGIHSGIEHETRYRKPGRPREPLEALPAADWGPGEVTVCCTTDDDVHLVECGSDVPCVGIHVYGADIGTLPRRSYDPETGEVSWFVSPWGG</sequence>
<dbReference type="Proteomes" id="UP000247892">
    <property type="component" value="Unassembled WGS sequence"/>
</dbReference>
<dbReference type="InterPro" id="IPR014710">
    <property type="entry name" value="RmlC-like_jellyroll"/>
</dbReference>
<dbReference type="Gene3D" id="2.60.120.10">
    <property type="entry name" value="Jelly Rolls"/>
    <property type="match status" value="1"/>
</dbReference>
<evidence type="ECO:0000313" key="2">
    <source>
        <dbReference type="Proteomes" id="UP000247892"/>
    </source>
</evidence>
<dbReference type="CDD" id="cd10548">
    <property type="entry name" value="cupin_CDO"/>
    <property type="match status" value="1"/>
</dbReference>
<dbReference type="AlphaFoldDB" id="A0A318LYT8"/>
<evidence type="ECO:0008006" key="3">
    <source>
        <dbReference type="Google" id="ProtNLM"/>
    </source>
</evidence>
<gene>
    <name evidence="1" type="ORF">BA062_34960</name>
</gene>
<comment type="caution">
    <text evidence="1">The sequence shown here is derived from an EMBL/GenBank/DDBJ whole genome shotgun (WGS) entry which is preliminary data.</text>
</comment>
<accession>A0A318LYT8</accession>
<keyword evidence="2" id="KW-1185">Reference proteome</keyword>
<reference evidence="1 2" key="1">
    <citation type="submission" date="2016-07" db="EMBL/GenBank/DDBJ databases">
        <title>Draft genome sequence of Prauserella sp. YIM 121212, isolated from alkaline soil.</title>
        <authorList>
            <person name="Ruckert C."/>
            <person name="Albersmeier A."/>
            <person name="Jiang C.-L."/>
            <person name="Jiang Y."/>
            <person name="Kalinowski J."/>
            <person name="Schneider O."/>
            <person name="Winkler A."/>
            <person name="Zotchev S.B."/>
        </authorList>
    </citation>
    <scope>NUCLEOTIDE SEQUENCE [LARGE SCALE GENOMIC DNA]</scope>
    <source>
        <strain evidence="1 2">YIM 121212</strain>
    </source>
</reference>
<dbReference type="SUPFAM" id="SSF51182">
    <property type="entry name" value="RmlC-like cupins"/>
    <property type="match status" value="1"/>
</dbReference>
<dbReference type="InterPro" id="IPR011051">
    <property type="entry name" value="RmlC_Cupin_sf"/>
</dbReference>
<dbReference type="OrthoDB" id="7059163at2"/>
<organism evidence="1 2">
    <name type="scientific">Prauserella flavalba</name>
    <dbReference type="NCBI Taxonomy" id="1477506"/>
    <lineage>
        <taxon>Bacteria</taxon>
        <taxon>Bacillati</taxon>
        <taxon>Actinomycetota</taxon>
        <taxon>Actinomycetes</taxon>
        <taxon>Pseudonocardiales</taxon>
        <taxon>Pseudonocardiaceae</taxon>
        <taxon>Prauserella</taxon>
    </lineage>
</organism>
<name>A0A318LYT8_9PSEU</name>